<keyword evidence="3" id="KW-0862">Zinc</keyword>
<dbReference type="GO" id="GO:0008270">
    <property type="term" value="F:zinc ion binding"/>
    <property type="evidence" value="ECO:0007669"/>
    <property type="project" value="UniProtKB-KW"/>
</dbReference>
<dbReference type="EMBL" id="JAWWNJ010000083">
    <property type="protein sequence ID" value="KAK7001519.1"/>
    <property type="molecule type" value="Genomic_DNA"/>
</dbReference>
<keyword evidence="1" id="KW-0479">Metal-binding</keyword>
<keyword evidence="7" id="KW-1185">Reference proteome</keyword>
<feature type="domain" description="MYND-type" evidence="5">
    <location>
        <begin position="265"/>
        <end position="313"/>
    </location>
</feature>
<evidence type="ECO:0000256" key="1">
    <source>
        <dbReference type="ARBA" id="ARBA00022723"/>
    </source>
</evidence>
<keyword evidence="2 4" id="KW-0863">Zinc-finger</keyword>
<organism evidence="6 7">
    <name type="scientific">Favolaschia claudopus</name>
    <dbReference type="NCBI Taxonomy" id="2862362"/>
    <lineage>
        <taxon>Eukaryota</taxon>
        <taxon>Fungi</taxon>
        <taxon>Dikarya</taxon>
        <taxon>Basidiomycota</taxon>
        <taxon>Agaricomycotina</taxon>
        <taxon>Agaricomycetes</taxon>
        <taxon>Agaricomycetidae</taxon>
        <taxon>Agaricales</taxon>
        <taxon>Marasmiineae</taxon>
        <taxon>Mycenaceae</taxon>
        <taxon>Favolaschia</taxon>
    </lineage>
</organism>
<evidence type="ECO:0000256" key="3">
    <source>
        <dbReference type="ARBA" id="ARBA00022833"/>
    </source>
</evidence>
<dbReference type="Pfam" id="PF01753">
    <property type="entry name" value="zf-MYND"/>
    <property type="match status" value="1"/>
</dbReference>
<dbReference type="Proteomes" id="UP001362999">
    <property type="component" value="Unassembled WGS sequence"/>
</dbReference>
<sequence length="498" mass="57041">MTTLLPLPQDALNNPVRWNAEWERLLSGPYSLPDGPSRCFDEALRDMEDVENSLKNYPFLVSNTCAVQRNLTYEALSHFSRDDFERKWMRASSDVRAQHILGAMGAVCSKARNLHDARAYCPEIRLLRLKLDGKVFLNLLKSLMVEDASFIPSEYKSVPNKSWDTWAAKQTENNNSEEEKIALAKIVLLRAKLISHVVHFTMRSFFGEEPPALTVQRAIHKPKFSSEPTPEMVAILGYDAAKARMKEDIAGIKARHRQRPDICSYLGCVKPAPDPSVRFSRCPTCFDNMERPVRYCSQDCQRADWEGGHREVCGRSLDFDTVSQVVDHPVHSHASRPHIGLPVDGFKRSIPLVHQVTQLNLNPTVDYYLWSVNNEPQTFDFGPDTYPHFKFRELREGAMTTGDPLQVAVIAHSLCIFFSLDRMQDKMGITPETIVAQMVREYGIETDDMKKQVLEMQMAQDYDPLHRPPLYWGAPLRVWENDNRVWNLSETRVTFNSP</sequence>
<evidence type="ECO:0000313" key="7">
    <source>
        <dbReference type="Proteomes" id="UP001362999"/>
    </source>
</evidence>
<evidence type="ECO:0000313" key="6">
    <source>
        <dbReference type="EMBL" id="KAK7001519.1"/>
    </source>
</evidence>
<dbReference type="InterPro" id="IPR002893">
    <property type="entry name" value="Znf_MYND"/>
</dbReference>
<protein>
    <submittedName>
        <fullName evidence="6">MYND-type domain-containing protein</fullName>
    </submittedName>
</protein>
<name>A0AAW0A5P1_9AGAR</name>
<dbReference type="SUPFAM" id="SSF144232">
    <property type="entry name" value="HIT/MYND zinc finger-like"/>
    <property type="match status" value="1"/>
</dbReference>
<evidence type="ECO:0000256" key="4">
    <source>
        <dbReference type="PROSITE-ProRule" id="PRU00134"/>
    </source>
</evidence>
<dbReference type="AlphaFoldDB" id="A0AAW0A5P1"/>
<proteinExistence type="predicted"/>
<reference evidence="6 7" key="1">
    <citation type="journal article" date="2024" name="J Genomics">
        <title>Draft genome sequencing and assembly of Favolaschia claudopus CIRM-BRFM 2984 isolated from oak limbs.</title>
        <authorList>
            <person name="Navarro D."/>
            <person name="Drula E."/>
            <person name="Chaduli D."/>
            <person name="Cazenave R."/>
            <person name="Ahrendt S."/>
            <person name="Wang J."/>
            <person name="Lipzen A."/>
            <person name="Daum C."/>
            <person name="Barry K."/>
            <person name="Grigoriev I.V."/>
            <person name="Favel A."/>
            <person name="Rosso M.N."/>
            <person name="Martin F."/>
        </authorList>
    </citation>
    <scope>NUCLEOTIDE SEQUENCE [LARGE SCALE GENOMIC DNA]</scope>
    <source>
        <strain evidence="6 7">CIRM-BRFM 2984</strain>
    </source>
</reference>
<gene>
    <name evidence="6" type="ORF">R3P38DRAFT_3049526</name>
</gene>
<dbReference type="Gene3D" id="6.10.140.2220">
    <property type="match status" value="1"/>
</dbReference>
<accession>A0AAW0A5P1</accession>
<comment type="caution">
    <text evidence="6">The sequence shown here is derived from an EMBL/GenBank/DDBJ whole genome shotgun (WGS) entry which is preliminary data.</text>
</comment>
<dbReference type="PROSITE" id="PS50865">
    <property type="entry name" value="ZF_MYND_2"/>
    <property type="match status" value="1"/>
</dbReference>
<evidence type="ECO:0000259" key="5">
    <source>
        <dbReference type="PROSITE" id="PS50865"/>
    </source>
</evidence>
<evidence type="ECO:0000256" key="2">
    <source>
        <dbReference type="ARBA" id="ARBA00022771"/>
    </source>
</evidence>